<organism evidence="1 2">
    <name type="scientific">Aliivibrio fischeri</name>
    <name type="common">Vibrio fischeri</name>
    <dbReference type="NCBI Taxonomy" id="668"/>
    <lineage>
        <taxon>Bacteria</taxon>
        <taxon>Pseudomonadati</taxon>
        <taxon>Pseudomonadota</taxon>
        <taxon>Gammaproteobacteria</taxon>
        <taxon>Vibrionales</taxon>
        <taxon>Vibrionaceae</taxon>
        <taxon>Aliivibrio</taxon>
    </lineage>
</organism>
<comment type="caution">
    <text evidence="1">The sequence shown here is derived from an EMBL/GenBank/DDBJ whole genome shotgun (WGS) entry which is preliminary data.</text>
</comment>
<accession>A0A510UMK5</accession>
<reference evidence="1 2" key="1">
    <citation type="submission" date="2019-07" db="EMBL/GenBank/DDBJ databases">
        <title>Whole genome shotgun sequence of Aliivibrio fischeri NBRC 101058.</title>
        <authorList>
            <person name="Hosoyama A."/>
            <person name="Uohara A."/>
            <person name="Ohji S."/>
            <person name="Ichikawa N."/>
        </authorList>
    </citation>
    <scope>NUCLEOTIDE SEQUENCE [LARGE SCALE GENOMIC DNA]</scope>
    <source>
        <strain evidence="1 2">NBRC 101058</strain>
    </source>
</reference>
<dbReference type="RefSeq" id="WP_146866303.1">
    <property type="nucleotide sequence ID" value="NZ_BJTZ01000038.1"/>
</dbReference>
<dbReference type="EMBL" id="BJTZ01000038">
    <property type="protein sequence ID" value="GEK15726.1"/>
    <property type="molecule type" value="Genomic_DNA"/>
</dbReference>
<dbReference type="Proteomes" id="UP000321787">
    <property type="component" value="Unassembled WGS sequence"/>
</dbReference>
<evidence type="ECO:0000313" key="2">
    <source>
        <dbReference type="Proteomes" id="UP000321787"/>
    </source>
</evidence>
<proteinExistence type="predicted"/>
<sequence>MEFNKKSTPCLYVDLNQLSNGKDYNRELKEIFSNQLTGDFDLWVKQTNKYIIFDNLSKENKCVKFIKYVEDFFSNIFIFSSKDIYKSYFVDDDRFVEYYEVTIKPFCHSKQEEIIKKWVKVKNDSSEVDHSLIDSIERNINSIIIDNKILPRYPFFILSILQTYESFMPENLKITAYGHCYQALIVARLIKSGMSQEDSALESAFTFCSSLAFEIYQTGKEQKVDESDFQTFYKDYSDNYIIKDSVYNRLFSEYGILEKKNGKVKFSISYAFYYFLGKFLTENYYEYKNEISNMVESSFARHNSLILIFTIHHANDISIIDEILTHTICVIDNKKPAVLSKEETCIFNSLLKNSLPDIKERDDDAEIEVARKKEREYRTSYENGLEDDDYTEVETLASKSELLNQVFQCNKNIEILSQILKNKTGSLKKKKLAEIVETICDAGLRMASIMLDDGHEIEIAVNFVYERYKESEDYNQSKSDSFHLNEIRNMVNFRVMIWVIGCIEKAVGAINKPELKEIVCELVEQKSTPAYDLIKYFYILDTSKAFDDDLKYELDYMMRYYSADKAIFLNRIVSLRTQYYERTHKVKEKYRQSIFSSLGLPYRKPTLKLKLVEAA</sequence>
<gene>
    <name evidence="1" type="ORF">AFI02nite_37620</name>
</gene>
<name>A0A510UMK5_ALIFS</name>
<evidence type="ECO:0000313" key="1">
    <source>
        <dbReference type="EMBL" id="GEK15726.1"/>
    </source>
</evidence>
<dbReference type="AlphaFoldDB" id="A0A510UMK5"/>
<protein>
    <submittedName>
        <fullName evidence="1">Uncharacterized protein</fullName>
    </submittedName>
</protein>